<proteinExistence type="predicted"/>
<dbReference type="Proteomes" id="UP000199076">
    <property type="component" value="Unassembled WGS sequence"/>
</dbReference>
<evidence type="ECO:0000313" key="2">
    <source>
        <dbReference type="Proteomes" id="UP000199076"/>
    </source>
</evidence>
<dbReference type="RefSeq" id="WP_092690727.1">
    <property type="nucleotide sequence ID" value="NZ_FNBK01000005.1"/>
</dbReference>
<dbReference type="EMBL" id="FNBK01000005">
    <property type="protein sequence ID" value="SDF35498.1"/>
    <property type="molecule type" value="Genomic_DNA"/>
</dbReference>
<evidence type="ECO:0000313" key="1">
    <source>
        <dbReference type="EMBL" id="SDF35498.1"/>
    </source>
</evidence>
<reference evidence="2" key="1">
    <citation type="submission" date="2016-10" db="EMBL/GenBank/DDBJ databases">
        <authorList>
            <person name="Varghese N."/>
            <person name="Submissions S."/>
        </authorList>
    </citation>
    <scope>NUCLEOTIDE SEQUENCE [LARGE SCALE GENOMIC DNA]</scope>
    <source>
        <strain evidence="2">IBRC-M 10760</strain>
    </source>
</reference>
<protein>
    <submittedName>
        <fullName evidence="1">Uncharacterized protein</fullName>
    </submittedName>
</protein>
<dbReference type="STRING" id="660518.SAMN05216218_105271"/>
<sequence>MTQTDPESDDESRPKWWQRAVDHFEAHDLVPYQPPRFEDGTLKHTVEAELERRFGVTITLRCKNADVGDDWTVLVDGRPVGTVGRYRSRDGYTVYEIEPDEFRDLIRSAVHDE</sequence>
<gene>
    <name evidence="1" type="ORF">SAMN05216218_105271</name>
</gene>
<keyword evidence="2" id="KW-1185">Reference proteome</keyword>
<organism evidence="1 2">
    <name type="scientific">Halorientalis regularis</name>
    <dbReference type="NCBI Taxonomy" id="660518"/>
    <lineage>
        <taxon>Archaea</taxon>
        <taxon>Methanobacteriati</taxon>
        <taxon>Methanobacteriota</taxon>
        <taxon>Stenosarchaea group</taxon>
        <taxon>Halobacteria</taxon>
        <taxon>Halobacteriales</taxon>
        <taxon>Haloarculaceae</taxon>
        <taxon>Halorientalis</taxon>
    </lineage>
</organism>
<name>A0A1G7KDY6_9EURY</name>
<dbReference type="OrthoDB" id="223735at2157"/>
<accession>A0A1G7KDY6</accession>
<dbReference type="AlphaFoldDB" id="A0A1G7KDY6"/>